<dbReference type="CDD" id="cd12148">
    <property type="entry name" value="fungal_TF_MHR"/>
    <property type="match status" value="1"/>
</dbReference>
<dbReference type="SMART" id="SM00906">
    <property type="entry name" value="Fungal_trans"/>
    <property type="match status" value="1"/>
</dbReference>
<dbReference type="InterPro" id="IPR007219">
    <property type="entry name" value="XnlR_reg_dom"/>
</dbReference>
<comment type="caution">
    <text evidence="4">The sequence shown here is derived from an EMBL/GenBank/DDBJ whole genome shotgun (WGS) entry which is preliminary data.</text>
</comment>
<dbReference type="Pfam" id="PF00172">
    <property type="entry name" value="Zn_clus"/>
    <property type="match status" value="1"/>
</dbReference>
<name>A0A9P9DN09_9HYPO</name>
<dbReference type="PANTHER" id="PTHR47425">
    <property type="entry name" value="FARB-RELATED"/>
    <property type="match status" value="1"/>
</dbReference>
<keyword evidence="2" id="KW-0539">Nucleus</keyword>
<dbReference type="Gene3D" id="4.10.240.10">
    <property type="entry name" value="Zn(2)-C6 fungal-type DNA-binding domain"/>
    <property type="match status" value="1"/>
</dbReference>
<dbReference type="SMART" id="SM00066">
    <property type="entry name" value="GAL4"/>
    <property type="match status" value="1"/>
</dbReference>
<keyword evidence="5" id="KW-1185">Reference proteome</keyword>
<dbReference type="GO" id="GO:0008270">
    <property type="term" value="F:zinc ion binding"/>
    <property type="evidence" value="ECO:0007669"/>
    <property type="project" value="InterPro"/>
</dbReference>
<keyword evidence="1" id="KW-0479">Metal-binding</keyword>
<dbReference type="EMBL" id="JAGMUV010000024">
    <property type="protein sequence ID" value="KAH7121496.1"/>
    <property type="molecule type" value="Genomic_DNA"/>
</dbReference>
<feature type="non-terminal residue" evidence="4">
    <location>
        <position position="644"/>
    </location>
</feature>
<dbReference type="AlphaFoldDB" id="A0A9P9DN09"/>
<evidence type="ECO:0000259" key="3">
    <source>
        <dbReference type="PROSITE" id="PS50048"/>
    </source>
</evidence>
<dbReference type="PANTHER" id="PTHR47425:SF2">
    <property type="entry name" value="FARB-RELATED"/>
    <property type="match status" value="1"/>
</dbReference>
<reference evidence="4" key="1">
    <citation type="journal article" date="2021" name="Nat. Commun.">
        <title>Genetic determinants of endophytism in the Arabidopsis root mycobiome.</title>
        <authorList>
            <person name="Mesny F."/>
            <person name="Miyauchi S."/>
            <person name="Thiergart T."/>
            <person name="Pickel B."/>
            <person name="Atanasova L."/>
            <person name="Karlsson M."/>
            <person name="Huettel B."/>
            <person name="Barry K.W."/>
            <person name="Haridas S."/>
            <person name="Chen C."/>
            <person name="Bauer D."/>
            <person name="Andreopoulos W."/>
            <person name="Pangilinan J."/>
            <person name="LaButti K."/>
            <person name="Riley R."/>
            <person name="Lipzen A."/>
            <person name="Clum A."/>
            <person name="Drula E."/>
            <person name="Henrissat B."/>
            <person name="Kohler A."/>
            <person name="Grigoriev I.V."/>
            <person name="Martin F.M."/>
            <person name="Hacquard S."/>
        </authorList>
    </citation>
    <scope>NUCLEOTIDE SEQUENCE</scope>
    <source>
        <strain evidence="4">MPI-CAGE-AT-0147</strain>
    </source>
</reference>
<evidence type="ECO:0000313" key="5">
    <source>
        <dbReference type="Proteomes" id="UP000738349"/>
    </source>
</evidence>
<dbReference type="CDD" id="cd00067">
    <property type="entry name" value="GAL4"/>
    <property type="match status" value="1"/>
</dbReference>
<dbReference type="InterPro" id="IPR036864">
    <property type="entry name" value="Zn2-C6_fun-type_DNA-bd_sf"/>
</dbReference>
<evidence type="ECO:0000256" key="1">
    <source>
        <dbReference type="ARBA" id="ARBA00022723"/>
    </source>
</evidence>
<dbReference type="GO" id="GO:0003677">
    <property type="term" value="F:DNA binding"/>
    <property type="evidence" value="ECO:0007669"/>
    <property type="project" value="InterPro"/>
</dbReference>
<sequence length="644" mass="72610">MDQILGEPSHKAPRKRAAVACLACRTRKVRCDVALRGSPCTHCFLDSVSCGVKTRAKRQMYCQTNCVCVRSNKSARTRVLTLPGKRDPALQSHSPSLGISVLPQVNESGSSPSIDIETAEKALAAGSLSSIVSAGEDLDSVSIDHPPHEVAETLLSVPVHYTHYRFLELGNLSKLSLKDIEYLESQSCLCVPTRGVLDSFMQQYFRYVHPFLPIIHEGDFWELYAGPGKSDSADPNETTVSLLLLQAMLFVSSNLVSLATLQSFGFSSVRAARRDLYTKAKILYDLNAEVSSYQISQAALLLSYWCPPADAMGYRPNYTWLTIAIQRAKDEGAHDYGEPKECQQMGLVEAKWQNSIKRLWWCCVVRDRILSLGLRRNIYITHSDFDFTSKSPLSYTDLVDEVPKSRVYDTKSKSSLMRLMDRVVQLCIALTDLLSAKARLEHINSLPERLFSEDLQNTTKWEAKLSAWKNETGQQFPLADLCASGGQHRHIPRHVILFGNTLYMYYFSAVMCLRHYQILCTEIAVPLGLAYSYLKTSYTAQRFQELQEATSGFTDCIISLMELQLTRWLPISSAAFTALPLILQAIKCHMYDYDSNEFVEAYREGTTKRNRLDALLDAMQIFTVQYDEAEWISAITRQAIQHAR</sequence>
<dbReference type="OrthoDB" id="4161332at2759"/>
<dbReference type="Pfam" id="PF04082">
    <property type="entry name" value="Fungal_trans"/>
    <property type="match status" value="1"/>
</dbReference>
<dbReference type="GO" id="GO:0006351">
    <property type="term" value="P:DNA-templated transcription"/>
    <property type="evidence" value="ECO:0007669"/>
    <property type="project" value="InterPro"/>
</dbReference>
<dbReference type="PROSITE" id="PS00463">
    <property type="entry name" value="ZN2_CY6_FUNGAL_1"/>
    <property type="match status" value="1"/>
</dbReference>
<proteinExistence type="predicted"/>
<dbReference type="Proteomes" id="UP000738349">
    <property type="component" value="Unassembled WGS sequence"/>
</dbReference>
<dbReference type="PROSITE" id="PS50048">
    <property type="entry name" value="ZN2_CY6_FUNGAL_2"/>
    <property type="match status" value="1"/>
</dbReference>
<dbReference type="GO" id="GO:0000981">
    <property type="term" value="F:DNA-binding transcription factor activity, RNA polymerase II-specific"/>
    <property type="evidence" value="ECO:0007669"/>
    <property type="project" value="InterPro"/>
</dbReference>
<evidence type="ECO:0000256" key="2">
    <source>
        <dbReference type="ARBA" id="ARBA00023242"/>
    </source>
</evidence>
<dbReference type="InterPro" id="IPR001138">
    <property type="entry name" value="Zn2Cys6_DnaBD"/>
</dbReference>
<dbReference type="SUPFAM" id="SSF57701">
    <property type="entry name" value="Zn2/Cys6 DNA-binding domain"/>
    <property type="match status" value="1"/>
</dbReference>
<organism evidence="4 5">
    <name type="scientific">Dactylonectria macrodidyma</name>
    <dbReference type="NCBI Taxonomy" id="307937"/>
    <lineage>
        <taxon>Eukaryota</taxon>
        <taxon>Fungi</taxon>
        <taxon>Dikarya</taxon>
        <taxon>Ascomycota</taxon>
        <taxon>Pezizomycotina</taxon>
        <taxon>Sordariomycetes</taxon>
        <taxon>Hypocreomycetidae</taxon>
        <taxon>Hypocreales</taxon>
        <taxon>Nectriaceae</taxon>
        <taxon>Dactylonectria</taxon>
    </lineage>
</organism>
<gene>
    <name evidence="4" type="ORF">EDB81DRAFT_700374</name>
</gene>
<feature type="domain" description="Zn(2)-C6 fungal-type" evidence="3">
    <location>
        <begin position="20"/>
        <end position="50"/>
    </location>
</feature>
<dbReference type="InterPro" id="IPR052761">
    <property type="entry name" value="Fungal_Detox/Toxin_TFs"/>
</dbReference>
<protein>
    <submittedName>
        <fullName evidence="4">Fungal-specific transcription factor domain-containing protein</fullName>
    </submittedName>
</protein>
<evidence type="ECO:0000313" key="4">
    <source>
        <dbReference type="EMBL" id="KAH7121496.1"/>
    </source>
</evidence>
<accession>A0A9P9DN09</accession>